<proteinExistence type="predicted"/>
<reference evidence="2" key="1">
    <citation type="submission" date="2017-06" db="EMBL/GenBank/DDBJ databases">
        <title>Antibiotic Resistance Genes in Clinically Isolated Mycobacterium abscessus strains.</title>
        <authorList>
            <person name="Carvalho N.F.G."/>
            <person name="Chimara E."/>
            <person name="Leao S.L.P.C."/>
            <person name="Costa S.F."/>
            <person name="Souza M."/>
            <person name="Morais C."/>
            <person name="Amgarten D.E."/>
            <person name="Setubal J.C."/>
        </authorList>
    </citation>
    <scope>NUCLEOTIDE SEQUENCE</scope>
    <source>
        <strain evidence="2">381</strain>
        <plasmid evidence="2">unnamed</plasmid>
    </source>
</reference>
<geneLocation type="plasmid" evidence="2">
    <name>unnamed</name>
</geneLocation>
<dbReference type="AlphaFoldDB" id="A0A4D8SAN0"/>
<sequence>MPYRDSRPGTRNPHSSLRGGRQQQETGDYALYTTIPIRDAPYPHGLGKLDHEKLEFSMRRLLGARWQDQAANEAAFWTAPYQELLEKYLKPFFDREGDIVDAARQATEVGRRNLLLGQRLFHDVDPDPRSRYWDAWPDADATGELARVVRSLVVWPLQFTKYSDGNTSYANGRHRMSYLRSRIQRQDPEFEVLVRIDYVDHPKHG</sequence>
<gene>
    <name evidence="2" type="ORF">CFE69_23510</name>
</gene>
<keyword evidence="2" id="KW-0614">Plasmid</keyword>
<feature type="region of interest" description="Disordered" evidence="1">
    <location>
        <begin position="1"/>
        <end position="25"/>
    </location>
</feature>
<dbReference type="EMBL" id="CP022232">
    <property type="protein sequence ID" value="QCO28918.1"/>
    <property type="molecule type" value="Genomic_DNA"/>
</dbReference>
<organism evidence="2">
    <name type="scientific">Mycobacteroides abscessus subsp. massiliense</name>
    <dbReference type="NCBI Taxonomy" id="1962118"/>
    <lineage>
        <taxon>Bacteria</taxon>
        <taxon>Bacillati</taxon>
        <taxon>Actinomycetota</taxon>
        <taxon>Actinomycetes</taxon>
        <taxon>Mycobacteriales</taxon>
        <taxon>Mycobacteriaceae</taxon>
        <taxon>Mycobacteroides</taxon>
        <taxon>Mycobacteroides abscessus</taxon>
    </lineage>
</organism>
<protein>
    <submittedName>
        <fullName evidence="2">Uncharacterized protein</fullName>
    </submittedName>
</protein>
<evidence type="ECO:0000313" key="2">
    <source>
        <dbReference type="EMBL" id="QCO28918.1"/>
    </source>
</evidence>
<name>A0A4D8SAN0_9MYCO</name>
<accession>A0A4D8SAN0</accession>
<evidence type="ECO:0000256" key="1">
    <source>
        <dbReference type="SAM" id="MobiDB-lite"/>
    </source>
</evidence>